<dbReference type="NCBIfam" id="NF011481">
    <property type="entry name" value="PRK14890.1"/>
    <property type="match status" value="1"/>
</dbReference>
<evidence type="ECO:0000259" key="1">
    <source>
        <dbReference type="Pfam" id="PF07754"/>
    </source>
</evidence>
<keyword evidence="3" id="KW-1185">Reference proteome</keyword>
<accession>A0A166DEQ8</accession>
<protein>
    <recommendedName>
        <fullName evidence="1">Small zinc finger protein HVO-2753-like zinc-binding pocket domain-containing protein</fullName>
    </recommendedName>
</protein>
<sequence>MKKVECKSCKQEIPLIEPYVQFTCPECDEIIARCEKCRTFGHTYVCDCGFEGP</sequence>
<name>A0A166DEQ8_9EURY</name>
<organism evidence="2 3">
    <name type="scientific">Methanobrevibacter cuticularis</name>
    <dbReference type="NCBI Taxonomy" id="47311"/>
    <lineage>
        <taxon>Archaea</taxon>
        <taxon>Methanobacteriati</taxon>
        <taxon>Methanobacteriota</taxon>
        <taxon>Methanomada group</taxon>
        <taxon>Methanobacteria</taxon>
        <taxon>Methanobacteriales</taxon>
        <taxon>Methanobacteriaceae</taxon>
        <taxon>Methanobrevibacter</taxon>
    </lineage>
</organism>
<dbReference type="Proteomes" id="UP000077275">
    <property type="component" value="Unassembled WGS sequence"/>
</dbReference>
<dbReference type="AlphaFoldDB" id="A0A166DEQ8"/>
<dbReference type="Pfam" id="PF07754">
    <property type="entry name" value="HVO_2753_ZBP"/>
    <property type="match status" value="1"/>
</dbReference>
<evidence type="ECO:0000313" key="2">
    <source>
        <dbReference type="EMBL" id="KZX15518.1"/>
    </source>
</evidence>
<dbReference type="PANTHER" id="PTHR40733:SF1">
    <property type="entry name" value="SMALL ZINC FINGER PROTEIN HVO-2753-LIKE ZINC-BINDING POCKET DOMAIN-CONTAINING PROTEIN"/>
    <property type="match status" value="1"/>
</dbReference>
<gene>
    <name evidence="2" type="ORF">MBCUT_15150</name>
</gene>
<dbReference type="OrthoDB" id="35104at2157"/>
<feature type="domain" description="Small zinc finger protein HVO-2753-like zinc-binding pocket" evidence="1">
    <location>
        <begin position="6"/>
        <end position="49"/>
    </location>
</feature>
<dbReference type="RefSeq" id="WP_067260082.1">
    <property type="nucleotide sequence ID" value="NZ_LWMW01000117.1"/>
</dbReference>
<dbReference type="InterPro" id="IPR044720">
    <property type="entry name" value="HVO_2753-like"/>
</dbReference>
<dbReference type="EMBL" id="LWMW01000117">
    <property type="protein sequence ID" value="KZX15518.1"/>
    <property type="molecule type" value="Genomic_DNA"/>
</dbReference>
<reference evidence="2 3" key="1">
    <citation type="submission" date="2016-04" db="EMBL/GenBank/DDBJ databases">
        <title>Genome sequence of Methanobrevibacter cuticularis DSM 11139.</title>
        <authorList>
            <person name="Poehlein A."/>
            <person name="Seedorf H."/>
            <person name="Daniel R."/>
        </authorList>
    </citation>
    <scope>NUCLEOTIDE SEQUENCE [LARGE SCALE GENOMIC DNA]</scope>
    <source>
        <strain evidence="2 3">DSM 11139</strain>
    </source>
</reference>
<dbReference type="STRING" id="47311.MBCUT_15150"/>
<dbReference type="PATRIC" id="fig|47311.3.peg.1649"/>
<dbReference type="PANTHER" id="PTHR40733">
    <property type="entry name" value="ZINC-RIBBON RNA-BINDING PROTEIN INVOLVED IN TRANSLATION-RELATED"/>
    <property type="match status" value="1"/>
</dbReference>
<comment type="caution">
    <text evidence="2">The sequence shown here is derived from an EMBL/GenBank/DDBJ whole genome shotgun (WGS) entry which is preliminary data.</text>
</comment>
<dbReference type="InterPro" id="IPR011668">
    <property type="entry name" value="HVO_2753-like_ZBP"/>
</dbReference>
<proteinExistence type="predicted"/>
<evidence type="ECO:0000313" key="3">
    <source>
        <dbReference type="Proteomes" id="UP000077275"/>
    </source>
</evidence>